<organism evidence="2 3">
    <name type="scientific">Hypsizygus marmoreus</name>
    <name type="common">White beech mushroom</name>
    <name type="synonym">Agaricus marmoreus</name>
    <dbReference type="NCBI Taxonomy" id="39966"/>
    <lineage>
        <taxon>Eukaryota</taxon>
        <taxon>Fungi</taxon>
        <taxon>Dikarya</taxon>
        <taxon>Basidiomycota</taxon>
        <taxon>Agaricomycotina</taxon>
        <taxon>Agaricomycetes</taxon>
        <taxon>Agaricomycetidae</taxon>
        <taxon>Agaricales</taxon>
        <taxon>Tricholomatineae</taxon>
        <taxon>Lyophyllaceae</taxon>
        <taxon>Hypsizygus</taxon>
    </lineage>
</organism>
<proteinExistence type="predicted"/>
<keyword evidence="1" id="KW-1133">Transmembrane helix</keyword>
<dbReference type="AlphaFoldDB" id="A0A369J6H2"/>
<reference evidence="2" key="1">
    <citation type="submission" date="2018-04" db="EMBL/GenBank/DDBJ databases">
        <title>Whole genome sequencing of Hypsizygus marmoreus.</title>
        <authorList>
            <person name="Choi I.-G."/>
            <person name="Min B."/>
            <person name="Kim J.-G."/>
            <person name="Kim S."/>
            <person name="Oh Y.-L."/>
            <person name="Kong W.-S."/>
            <person name="Park H."/>
            <person name="Jeong J."/>
            <person name="Song E.-S."/>
        </authorList>
    </citation>
    <scope>NUCLEOTIDE SEQUENCE [LARGE SCALE GENOMIC DNA]</scope>
    <source>
        <strain evidence="2">51987-8</strain>
    </source>
</reference>
<dbReference type="InParanoid" id="A0A369J6H2"/>
<protein>
    <submittedName>
        <fullName evidence="2">Uncharacterized protein</fullName>
    </submittedName>
</protein>
<keyword evidence="1" id="KW-0812">Transmembrane</keyword>
<name>A0A369J6H2_HYPMA</name>
<feature type="transmembrane region" description="Helical" evidence="1">
    <location>
        <begin position="17"/>
        <end position="40"/>
    </location>
</feature>
<dbReference type="OrthoDB" id="2535105at2759"/>
<gene>
    <name evidence="2" type="ORF">Hypma_004718</name>
</gene>
<dbReference type="Proteomes" id="UP000076154">
    <property type="component" value="Unassembled WGS sequence"/>
</dbReference>
<keyword evidence="1" id="KW-0472">Membrane</keyword>
<evidence type="ECO:0000256" key="1">
    <source>
        <dbReference type="SAM" id="Phobius"/>
    </source>
</evidence>
<keyword evidence="3" id="KW-1185">Reference proteome</keyword>
<feature type="transmembrane region" description="Helical" evidence="1">
    <location>
        <begin position="47"/>
        <end position="67"/>
    </location>
</feature>
<dbReference type="EMBL" id="LUEZ02000184">
    <property type="protein sequence ID" value="RDB15303.1"/>
    <property type="molecule type" value="Genomic_DNA"/>
</dbReference>
<comment type="caution">
    <text evidence="2">The sequence shown here is derived from an EMBL/GenBank/DDBJ whole genome shotgun (WGS) entry which is preliminary data.</text>
</comment>
<evidence type="ECO:0000313" key="3">
    <source>
        <dbReference type="Proteomes" id="UP000076154"/>
    </source>
</evidence>
<evidence type="ECO:0000313" key="2">
    <source>
        <dbReference type="EMBL" id="RDB15303.1"/>
    </source>
</evidence>
<sequence length="153" mass="16861">MVADDESTFSGNPPKSLIATIVLTATVALLVTGFFIYRLWMITRKSIYIALLLIFQIGRLVAAFVGGDIAKNMPPCWCGDDDLFAFLFIISAAPLSVLIRVSRLNIRHSLRRIGTDSSLNSKVESQHFPSQDPSSTSGLCNPANGYLEYLRTF</sequence>
<feature type="transmembrane region" description="Helical" evidence="1">
    <location>
        <begin position="83"/>
        <end position="102"/>
    </location>
</feature>
<accession>A0A369J6H2</accession>